<dbReference type="NCBIfam" id="TIGR03007">
    <property type="entry name" value="pepcterm_ChnLen"/>
    <property type="match status" value="1"/>
</dbReference>
<dbReference type="Gene3D" id="1.10.287.1490">
    <property type="match status" value="1"/>
</dbReference>
<dbReference type="KEGG" id="mars:A8C75_08450"/>
<dbReference type="SUPFAM" id="SSF57997">
    <property type="entry name" value="Tropomyosin"/>
    <property type="match status" value="1"/>
</dbReference>
<gene>
    <name evidence="3" type="ORF">A8C75_08450</name>
</gene>
<evidence type="ECO:0000313" key="3">
    <source>
        <dbReference type="EMBL" id="ANG62515.1"/>
    </source>
</evidence>
<keyword evidence="2" id="KW-1133">Transmembrane helix</keyword>
<feature type="transmembrane region" description="Helical" evidence="2">
    <location>
        <begin position="473"/>
        <end position="494"/>
    </location>
</feature>
<dbReference type="GO" id="GO:0004713">
    <property type="term" value="F:protein tyrosine kinase activity"/>
    <property type="evidence" value="ECO:0007669"/>
    <property type="project" value="TreeGrafter"/>
</dbReference>
<dbReference type="EMBL" id="CP015839">
    <property type="protein sequence ID" value="ANG62515.1"/>
    <property type="molecule type" value="Genomic_DNA"/>
</dbReference>
<dbReference type="InterPro" id="IPR050445">
    <property type="entry name" value="Bact_polysacc_biosynth/exp"/>
</dbReference>
<dbReference type="PANTHER" id="PTHR32309:SF13">
    <property type="entry name" value="FERRIC ENTEROBACTIN TRANSPORT PROTEIN FEPE"/>
    <property type="match status" value="1"/>
</dbReference>
<reference evidence="3 4" key="2">
    <citation type="journal article" date="2018" name="Int. J. Syst. Evol. Microbiol.">
        <title>Marinobacterium aestuarii sp. nov., a benzene-degrading marine bacterium isolated from estuary sediment.</title>
        <authorList>
            <person name="Bae S.S."/>
            <person name="Jung J."/>
            <person name="Chung D."/>
            <person name="Baek K."/>
        </authorList>
    </citation>
    <scope>NUCLEOTIDE SEQUENCE [LARGE SCALE GENOMIC DNA]</scope>
    <source>
        <strain evidence="3 4">ST58-10</strain>
    </source>
</reference>
<feature type="transmembrane region" description="Helical" evidence="2">
    <location>
        <begin position="410"/>
        <end position="431"/>
    </location>
</feature>
<evidence type="ECO:0008006" key="5">
    <source>
        <dbReference type="Google" id="ProtNLM"/>
    </source>
</evidence>
<feature type="coiled-coil region" evidence="1">
    <location>
        <begin position="237"/>
        <end position="365"/>
    </location>
</feature>
<dbReference type="GO" id="GO:0005886">
    <property type="term" value="C:plasma membrane"/>
    <property type="evidence" value="ECO:0007669"/>
    <property type="project" value="TreeGrafter"/>
</dbReference>
<proteinExistence type="predicted"/>
<evidence type="ECO:0000313" key="4">
    <source>
        <dbReference type="Proteomes" id="UP000078070"/>
    </source>
</evidence>
<reference evidence="4" key="1">
    <citation type="submission" date="2016-05" db="EMBL/GenBank/DDBJ databases">
        <authorList>
            <person name="Baek K."/>
            <person name="Yang S.-J."/>
        </authorList>
    </citation>
    <scope>NUCLEOTIDE SEQUENCE [LARGE SCALE GENOMIC DNA]</scope>
    <source>
        <strain evidence="4">ST58-10</strain>
    </source>
</reference>
<dbReference type="InterPro" id="IPR014345">
    <property type="entry name" value="XrtA_polysacc_chain"/>
</dbReference>
<evidence type="ECO:0000256" key="2">
    <source>
        <dbReference type="SAM" id="Phobius"/>
    </source>
</evidence>
<organism evidence="3 4">
    <name type="scientific">Marinobacterium aestuarii</name>
    <dbReference type="NCBI Taxonomy" id="1821621"/>
    <lineage>
        <taxon>Bacteria</taxon>
        <taxon>Pseudomonadati</taxon>
        <taxon>Pseudomonadota</taxon>
        <taxon>Gammaproteobacteria</taxon>
        <taxon>Oceanospirillales</taxon>
        <taxon>Oceanospirillaceae</taxon>
        <taxon>Marinobacterium</taxon>
    </lineage>
</organism>
<name>A0A1A9EXB4_9GAMM</name>
<dbReference type="PANTHER" id="PTHR32309">
    <property type="entry name" value="TYROSINE-PROTEIN KINASE"/>
    <property type="match status" value="1"/>
</dbReference>
<accession>A0A1A9EXB4</accession>
<protein>
    <recommendedName>
        <fullName evidence="5">Tyrosine kinase G-rich domain-containing protein</fullName>
    </recommendedName>
</protein>
<dbReference type="AlphaFoldDB" id="A0A1A9EXB4"/>
<evidence type="ECO:0000256" key="1">
    <source>
        <dbReference type="SAM" id="Coils"/>
    </source>
</evidence>
<keyword evidence="1" id="KW-0175">Coiled coil</keyword>
<keyword evidence="2" id="KW-0472">Membrane</keyword>
<feature type="coiled-coil region" evidence="1">
    <location>
        <begin position="144"/>
        <end position="213"/>
    </location>
</feature>
<keyword evidence="2" id="KW-0812">Transmembrane</keyword>
<sequence>MFWVLCLIGWPFVLKMPDQYVSEAKVYVDTQSLLAPLLRGLTVQTNPEQQVQLIVKTLLTRPNLEKITRLADLDIQAENDAEYEAIIAQLVANLTLSRAGRENIYAISYTSHSAAEAKNVVEATLTTLVENTLGNKREDNTTAANFLDRQIGEYESRLNEADNQLKEFKQRNYELMSSDSGFYSRINSLKGQTRAIELELREAKTRMDSLEKQLAGEVPNFGIMEEEELTTSSYDILSSYDGRINTLENQLDQLRLKYTDQHPDIRETELILKDLQGKRAQERRARQRTRQATQITREGGLNENPVFQQLKLSHANEETTVRSLEVRLADYQQQLDRLQNNANTIPELEAELQALQRGYTITQQQYNELLSRRESAHLSEQADASADGIKFRIIEPPRLPAAPTGPNRPLILSGVLVGAMGIGIGVAFLISQLRPVFFDPKQLFQATGYPVLGVISMIRDPELLSQKRREARLFIALAGSLLTFYGMLMFLQLLPDANQQLLAYVPDFPNTWFRQLQQLAYRILNYF</sequence>
<dbReference type="STRING" id="1821621.A8C75_08450"/>
<keyword evidence="4" id="KW-1185">Reference proteome</keyword>
<dbReference type="Proteomes" id="UP000078070">
    <property type="component" value="Chromosome"/>
</dbReference>